<dbReference type="Proteomes" id="UP001344906">
    <property type="component" value="Unassembled WGS sequence"/>
</dbReference>
<protein>
    <submittedName>
        <fullName evidence="1">Uncharacterized protein</fullName>
    </submittedName>
</protein>
<dbReference type="RefSeq" id="WP_338250496.1">
    <property type="nucleotide sequence ID" value="NZ_BSRI01000001.1"/>
</dbReference>
<keyword evidence="2" id="KW-1185">Reference proteome</keyword>
<accession>A0ABQ6FTQ8</accession>
<gene>
    <name evidence="1" type="ORF">KDH_26510</name>
</gene>
<reference evidence="1 2" key="1">
    <citation type="submission" date="2023-02" db="EMBL/GenBank/DDBJ databases">
        <title>Dictyobacter halimunensis sp. nov., a new member of the class Ktedonobacteria from forest soil in a geothermal area.</title>
        <authorList>
            <person name="Rachmania M.K."/>
            <person name="Ningsih F."/>
            <person name="Sakai Y."/>
            <person name="Yabe S."/>
            <person name="Yokota A."/>
            <person name="Sjamsuridzal W."/>
        </authorList>
    </citation>
    <scope>NUCLEOTIDE SEQUENCE [LARGE SCALE GENOMIC DNA]</scope>
    <source>
        <strain evidence="1 2">S3.2.2.5</strain>
    </source>
</reference>
<comment type="caution">
    <text evidence="1">The sequence shown here is derived from an EMBL/GenBank/DDBJ whole genome shotgun (WGS) entry which is preliminary data.</text>
</comment>
<dbReference type="EMBL" id="BSRI01000001">
    <property type="protein sequence ID" value="GLV55807.1"/>
    <property type="molecule type" value="Genomic_DNA"/>
</dbReference>
<proteinExistence type="predicted"/>
<evidence type="ECO:0000313" key="2">
    <source>
        <dbReference type="Proteomes" id="UP001344906"/>
    </source>
</evidence>
<evidence type="ECO:0000313" key="1">
    <source>
        <dbReference type="EMBL" id="GLV55807.1"/>
    </source>
</evidence>
<sequence length="76" mass="8517">MGTAYAGLGDGQKASEAACQPLTIIRHVRSLSFLQRVYALRSALQPREMATWVHEPDHRIHEVYKEITTEPVASLL</sequence>
<name>A0ABQ6FTQ8_9CHLR</name>
<organism evidence="1 2">
    <name type="scientific">Dictyobacter halimunensis</name>
    <dbReference type="NCBI Taxonomy" id="3026934"/>
    <lineage>
        <taxon>Bacteria</taxon>
        <taxon>Bacillati</taxon>
        <taxon>Chloroflexota</taxon>
        <taxon>Ktedonobacteria</taxon>
        <taxon>Ktedonobacterales</taxon>
        <taxon>Dictyobacteraceae</taxon>
        <taxon>Dictyobacter</taxon>
    </lineage>
</organism>